<keyword evidence="9" id="KW-0131">Cell cycle</keyword>
<dbReference type="Pfam" id="PF06470">
    <property type="entry name" value="SMC_hinge"/>
    <property type="match status" value="1"/>
</dbReference>
<dbReference type="InterPro" id="IPR024704">
    <property type="entry name" value="SMC"/>
</dbReference>
<comment type="caution">
    <text evidence="14">The sequence shown here is derived from an EMBL/GenBank/DDBJ whole genome shotgun (WGS) entry which is preliminary data.</text>
</comment>
<name>A0ABR3ZXD0_9LECA</name>
<dbReference type="CDD" id="cd03275">
    <property type="entry name" value="ABC_SMC1_euk"/>
    <property type="match status" value="2"/>
</dbReference>
<evidence type="ECO:0000256" key="2">
    <source>
        <dbReference type="ARBA" id="ARBA00004286"/>
    </source>
</evidence>
<comment type="similarity">
    <text evidence="3">Belongs to the SMC family. SMC1 subfamily.</text>
</comment>
<evidence type="ECO:0000256" key="5">
    <source>
        <dbReference type="ARBA" id="ARBA00022618"/>
    </source>
</evidence>
<feature type="region of interest" description="Disordered" evidence="12">
    <location>
        <begin position="78"/>
        <end position="118"/>
    </location>
</feature>
<evidence type="ECO:0000256" key="7">
    <source>
        <dbReference type="ARBA" id="ARBA00023054"/>
    </source>
</evidence>
<keyword evidence="7 11" id="KW-0175">Coiled coil</keyword>
<feature type="coiled-coil region" evidence="11">
    <location>
        <begin position="744"/>
        <end position="813"/>
    </location>
</feature>
<evidence type="ECO:0000313" key="14">
    <source>
        <dbReference type="EMBL" id="KAL2037356.1"/>
    </source>
</evidence>
<gene>
    <name evidence="14" type="ORF">N7G274_009841</name>
</gene>
<dbReference type="SMART" id="SM00968">
    <property type="entry name" value="SMC_hinge"/>
    <property type="match status" value="1"/>
</dbReference>
<keyword evidence="6" id="KW-0498">Mitosis</keyword>
<keyword evidence="8 10" id="KW-0539">Nucleus</keyword>
<dbReference type="Gene3D" id="1.20.1060.20">
    <property type="match status" value="1"/>
</dbReference>
<comment type="subcellular location">
    <subcellularLocation>
        <location evidence="2">Chromosome</location>
    </subcellularLocation>
    <subcellularLocation>
        <location evidence="1 10">Nucleus</location>
    </subcellularLocation>
</comment>
<dbReference type="Gene3D" id="3.40.50.300">
    <property type="entry name" value="P-loop containing nucleotide triphosphate hydrolases"/>
    <property type="match status" value="2"/>
</dbReference>
<sequence length="1267" mass="144840">MGKLVRLELFNFKSYKGHHILLFGDSYFTSIIGPNGSGKSNSMDAISFVLGIKSSHLRSAHLRDLVFRGRVLRTSKINGDGSATTNGVNGHMNGDAGSDGEDGRKDGRNGTQERNDPKSAWVMAVYEDDAGDEQHWKRTITNQGVSEYRINDRVVTAQQYNEALESENILIKARNFLVFQGDVEAIASQSPRDLTRLIEQISGSLEHKSEYERLKAAQEEALENQNFTLHRRRGINSEIKQYTDQKNEADNYAKKADERDQAIVTHILWKLYHFQQVIEQSGAEIQKHQEELKGQRRGIEKYDKALEEAQKDQTKVGRDVSKLEKSIKQKEKDIEAKENGLVPTAEKIDITNKNLNKCKSRIADISKERDTHTNNLKQFNKDLKIVEKAQAQWESDFRKLAEQEGRELSEADLQRYRRLKDDVNKRTSTEQIKVDNLSRQQKADEETVKSLKSNVDTAEWQIQKLSDELKEIGERKDAVNSRIKETTKDINDKNKVFNEHTSERLRVAQLRTEKDEKLQEVLNKLLEAEDGKKQNEKDLRLRATVADMRRIFPGVKGRVSELCKPVEKRFQTAVSTVLGRNFDAVIVENEKTAIECIQYLREQRRGQATFIPLDTIQFTTLNSNIKGQHRGCRTALDTINYERSLERAFSYVCGNAVICDDLAVAKTICWEKRNDVKAVTLDGSIIHKGGNMTGGQGGKSESRRWEDSEVENLRKLSEKLIAELASLPQTRRGATEEEVLQGELTGLEQKLTYLKDEAKALERNQTSKQKELSHARKDLATARPKYEEKLRELQDLESTLKEHQDAVSAIQDEVFADFCRRLGYNNIRTYEAQQGSLQQEGAQKKLEFNTQKSRLESRISYEQQQLQETKSRIKVLEDRARQDEALIKELQAEQESSQNDLDTLMVELDQLTEHLEQQKIRHNQKAEKVAEQRREVQKRSKIVDATLKTIAGLEADRQLNASSRYTLLRRCKLEDINIPLEEESRSLDRLPLDDILQTDPDAMDVDEDQEASTLQPSEVQDYGIEVDFDGLDEDLRESNDDKVDAELQDRIKALTSELESMAPNMRAVERLGVVQDRLKTTDRDFEDARKRAKRAKDDFQEIKEKRFELFSKAFSHISEQIGPIYKDLTRDESLPMGGQAYLDMEDGDEPYLDGIKYHAMPPLKRFRDMEHLSGGEKTMAALALLFAVHSYQPSPFFVLDEVDAALDNANVTKIANYIRDHAGPGMQFIVISLKTGLFQGSEALVGIYRDQGANSSKALTLDLRKYL</sequence>
<dbReference type="PIRSF" id="PIRSF005719">
    <property type="entry name" value="SMC"/>
    <property type="match status" value="1"/>
</dbReference>
<keyword evidence="4" id="KW-0158">Chromosome</keyword>
<proteinExistence type="inferred from homology"/>
<evidence type="ECO:0000313" key="15">
    <source>
        <dbReference type="Proteomes" id="UP001590950"/>
    </source>
</evidence>
<dbReference type="InterPro" id="IPR003395">
    <property type="entry name" value="RecF/RecN/SMC_N"/>
</dbReference>
<dbReference type="PANTHER" id="PTHR18937:SF12">
    <property type="entry name" value="STRUCTURAL MAINTENANCE OF CHROMOSOMES PROTEIN"/>
    <property type="match status" value="1"/>
</dbReference>
<dbReference type="PANTHER" id="PTHR18937">
    <property type="entry name" value="STRUCTURAL MAINTENANCE OF CHROMOSOMES SMC FAMILY MEMBER"/>
    <property type="match status" value="1"/>
</dbReference>
<evidence type="ECO:0000256" key="10">
    <source>
        <dbReference type="PIRNR" id="PIRNR005719"/>
    </source>
</evidence>
<dbReference type="Pfam" id="PF02463">
    <property type="entry name" value="SMC_N"/>
    <property type="match status" value="2"/>
</dbReference>
<dbReference type="EMBL" id="JBEFKJ010000041">
    <property type="protein sequence ID" value="KAL2037356.1"/>
    <property type="molecule type" value="Genomic_DNA"/>
</dbReference>
<evidence type="ECO:0000259" key="13">
    <source>
        <dbReference type="SMART" id="SM00968"/>
    </source>
</evidence>
<feature type="coiled-coil region" evidence="11">
    <location>
        <begin position="285"/>
        <end position="482"/>
    </location>
</feature>
<feature type="compositionally biased region" description="Basic and acidic residues" evidence="12">
    <location>
        <begin position="101"/>
        <end position="117"/>
    </location>
</feature>
<dbReference type="SUPFAM" id="SSF52540">
    <property type="entry name" value="P-loop containing nucleoside triphosphate hydrolases"/>
    <property type="match status" value="2"/>
</dbReference>
<evidence type="ECO:0000256" key="3">
    <source>
        <dbReference type="ARBA" id="ARBA00005597"/>
    </source>
</evidence>
<evidence type="ECO:0000256" key="6">
    <source>
        <dbReference type="ARBA" id="ARBA00022776"/>
    </source>
</evidence>
<feature type="coiled-coil region" evidence="11">
    <location>
        <begin position="852"/>
        <end position="935"/>
    </location>
</feature>
<dbReference type="InterPro" id="IPR010935">
    <property type="entry name" value="SMC_hinge"/>
</dbReference>
<accession>A0ABR3ZXD0</accession>
<protein>
    <recommendedName>
        <fullName evidence="10">Structural maintenance of chromosomes protein</fullName>
    </recommendedName>
</protein>
<keyword evidence="15" id="KW-1185">Reference proteome</keyword>
<feature type="domain" description="SMC hinge" evidence="13">
    <location>
        <begin position="553"/>
        <end position="669"/>
    </location>
</feature>
<feature type="compositionally biased region" description="Polar residues" evidence="12">
    <location>
        <begin position="78"/>
        <end position="88"/>
    </location>
</feature>
<evidence type="ECO:0000256" key="9">
    <source>
        <dbReference type="ARBA" id="ARBA00023306"/>
    </source>
</evidence>
<dbReference type="InterPro" id="IPR036277">
    <property type="entry name" value="SMC_hinge_sf"/>
</dbReference>
<dbReference type="InterPro" id="IPR027417">
    <property type="entry name" value="P-loop_NTPase"/>
</dbReference>
<dbReference type="Gene3D" id="1.10.287.1490">
    <property type="match status" value="1"/>
</dbReference>
<dbReference type="InterPro" id="IPR028468">
    <property type="entry name" value="Smc1_ABC"/>
</dbReference>
<organism evidence="14 15">
    <name type="scientific">Stereocaulon virgatum</name>
    <dbReference type="NCBI Taxonomy" id="373712"/>
    <lineage>
        <taxon>Eukaryota</taxon>
        <taxon>Fungi</taxon>
        <taxon>Dikarya</taxon>
        <taxon>Ascomycota</taxon>
        <taxon>Pezizomycotina</taxon>
        <taxon>Lecanoromycetes</taxon>
        <taxon>OSLEUM clade</taxon>
        <taxon>Lecanoromycetidae</taxon>
        <taxon>Lecanorales</taxon>
        <taxon>Lecanorineae</taxon>
        <taxon>Stereocaulaceae</taxon>
        <taxon>Stereocaulon</taxon>
    </lineage>
</organism>
<evidence type="ECO:0000256" key="12">
    <source>
        <dbReference type="SAM" id="MobiDB-lite"/>
    </source>
</evidence>
<evidence type="ECO:0000256" key="4">
    <source>
        <dbReference type="ARBA" id="ARBA00022454"/>
    </source>
</evidence>
<evidence type="ECO:0000256" key="11">
    <source>
        <dbReference type="SAM" id="Coils"/>
    </source>
</evidence>
<dbReference type="Gene3D" id="3.30.70.1620">
    <property type="match status" value="1"/>
</dbReference>
<evidence type="ECO:0000256" key="1">
    <source>
        <dbReference type="ARBA" id="ARBA00004123"/>
    </source>
</evidence>
<keyword evidence="5" id="KW-0132">Cell division</keyword>
<reference evidence="14 15" key="1">
    <citation type="submission" date="2024-09" db="EMBL/GenBank/DDBJ databases">
        <title>Rethinking Asexuality: The Enigmatic Case of Functional Sexual Genes in Lepraria (Stereocaulaceae).</title>
        <authorList>
            <person name="Doellman M."/>
            <person name="Sun Y."/>
            <person name="Barcenas-Pena A."/>
            <person name="Lumbsch H.T."/>
            <person name="Grewe F."/>
        </authorList>
    </citation>
    <scope>NUCLEOTIDE SEQUENCE [LARGE SCALE GENOMIC DNA]</scope>
    <source>
        <strain evidence="14 15">Mercado 3170</strain>
    </source>
</reference>
<evidence type="ECO:0000256" key="8">
    <source>
        <dbReference type="ARBA" id="ARBA00023242"/>
    </source>
</evidence>
<feature type="coiled-coil region" evidence="11">
    <location>
        <begin position="1078"/>
        <end position="1105"/>
    </location>
</feature>
<dbReference type="Proteomes" id="UP001590950">
    <property type="component" value="Unassembled WGS sequence"/>
</dbReference>
<dbReference type="SUPFAM" id="SSF75553">
    <property type="entry name" value="Smc hinge domain"/>
    <property type="match status" value="1"/>
</dbReference>